<feature type="domain" description="Mur ligase C-terminal" evidence="13">
    <location>
        <begin position="336"/>
        <end position="461"/>
    </location>
</feature>
<dbReference type="EMBL" id="AORC01000005">
    <property type="protein sequence ID" value="EYT50172.1"/>
    <property type="molecule type" value="Genomic_DNA"/>
</dbReference>
<keyword evidence="16" id="KW-1185">Reference proteome</keyword>
<evidence type="ECO:0000313" key="15">
    <source>
        <dbReference type="EMBL" id="EYT50172.1"/>
    </source>
</evidence>
<evidence type="ECO:0000256" key="9">
    <source>
        <dbReference type="ARBA" id="ARBA00023316"/>
    </source>
</evidence>
<evidence type="ECO:0000256" key="2">
    <source>
        <dbReference type="ARBA" id="ARBA00022598"/>
    </source>
</evidence>
<dbReference type="GO" id="GO:0008766">
    <property type="term" value="F:UDP-N-acetylmuramoylalanyl-D-glutamyl-2,6-diaminopimelate-D-alanyl-D-alanine ligase activity"/>
    <property type="evidence" value="ECO:0007669"/>
    <property type="project" value="RHEA"/>
</dbReference>
<reference evidence="15 16" key="1">
    <citation type="journal article" date="2013" name="Genome Announc.">
        <title>Draft genome sequence of an Actinobacterium, Brachybacterium muris strain UCD-AY4.</title>
        <authorList>
            <person name="Lo J.R."/>
            <person name="Lang J.M."/>
            <person name="Darling A.E."/>
            <person name="Eisen J.A."/>
            <person name="Coil D.A."/>
        </authorList>
    </citation>
    <scope>NUCLEOTIDE SEQUENCE [LARGE SCALE GENOMIC DNA]</scope>
    <source>
        <strain evidence="15 16">UCD-AY4</strain>
    </source>
</reference>
<dbReference type="PANTHER" id="PTHR43024:SF1">
    <property type="entry name" value="UDP-N-ACETYLMURAMOYL-TRIPEPTIDE--D-ALANYL-D-ALANINE LIGASE"/>
    <property type="match status" value="1"/>
</dbReference>
<evidence type="ECO:0000259" key="13">
    <source>
        <dbReference type="Pfam" id="PF02875"/>
    </source>
</evidence>
<dbReference type="OrthoDB" id="9800958at2"/>
<proteinExistence type="inferred from homology"/>
<dbReference type="Pfam" id="PF01225">
    <property type="entry name" value="Mur_ligase"/>
    <property type="match status" value="1"/>
</dbReference>
<evidence type="ECO:0000256" key="5">
    <source>
        <dbReference type="ARBA" id="ARBA00022840"/>
    </source>
</evidence>
<name>A0A022KYE6_9MICO</name>
<comment type="function">
    <text evidence="10 11">Involved in cell wall formation. Catalyzes the final step in the synthesis of UDP-N-acetylmuramoyl-pentapeptide, the precursor of murein.</text>
</comment>
<evidence type="ECO:0000259" key="12">
    <source>
        <dbReference type="Pfam" id="PF01225"/>
    </source>
</evidence>
<evidence type="ECO:0000256" key="4">
    <source>
        <dbReference type="ARBA" id="ARBA00022741"/>
    </source>
</evidence>
<keyword evidence="8 10" id="KW-0131">Cell cycle</keyword>
<protein>
    <recommendedName>
        <fullName evidence="10 11">UDP-N-acetylmuramoyl-tripeptide--D-alanyl-D-alanine ligase</fullName>
        <ecNumber evidence="10 11">6.3.2.10</ecNumber>
    </recommendedName>
    <alternativeName>
        <fullName evidence="10">D-alanyl-D-alanine-adding enzyme</fullName>
    </alternativeName>
</protein>
<dbReference type="HOGENOM" id="CLU_031507_0_0_11"/>
<dbReference type="Proteomes" id="UP000019754">
    <property type="component" value="Unassembled WGS sequence"/>
</dbReference>
<evidence type="ECO:0000256" key="10">
    <source>
        <dbReference type="HAMAP-Rule" id="MF_02019"/>
    </source>
</evidence>
<dbReference type="InterPro" id="IPR036615">
    <property type="entry name" value="Mur_ligase_C_dom_sf"/>
</dbReference>
<accession>A0A022KYE6</accession>
<keyword evidence="7 10" id="KW-0573">Peptidoglycan synthesis</keyword>
<dbReference type="InterPro" id="IPR013221">
    <property type="entry name" value="Mur_ligase_cen"/>
</dbReference>
<gene>
    <name evidence="10" type="primary">murF</name>
    <name evidence="15" type="ORF">D641_0105165</name>
</gene>
<dbReference type="InterPro" id="IPR004101">
    <property type="entry name" value="Mur_ligase_C"/>
</dbReference>
<keyword evidence="9 10" id="KW-0961">Cell wall biogenesis/degradation</keyword>
<comment type="caution">
    <text evidence="10">Lacks conserved residue(s) required for the propagation of feature annotation.</text>
</comment>
<evidence type="ECO:0000256" key="3">
    <source>
        <dbReference type="ARBA" id="ARBA00022618"/>
    </source>
</evidence>
<dbReference type="GO" id="GO:0047480">
    <property type="term" value="F:UDP-N-acetylmuramoyl-tripeptide-D-alanyl-D-alanine ligase activity"/>
    <property type="evidence" value="ECO:0007669"/>
    <property type="project" value="UniProtKB-UniRule"/>
</dbReference>
<dbReference type="HAMAP" id="MF_02019">
    <property type="entry name" value="MurF"/>
    <property type="match status" value="1"/>
</dbReference>
<evidence type="ECO:0000259" key="14">
    <source>
        <dbReference type="Pfam" id="PF08245"/>
    </source>
</evidence>
<evidence type="ECO:0000256" key="6">
    <source>
        <dbReference type="ARBA" id="ARBA00022960"/>
    </source>
</evidence>
<sequence>MLTTTAHDIARLTGGTLVGGATGDERVTGEARIDSRTVNEGDLFAAFVGENVDGHDFLHAVMEAGAALALVSREPGAGIPAVLVEDVQEALSVLARDQLERARRENPALRVVAVTGSAGKTGTKDLLGVALGAVGPTIAPVGSFNNELGLPLTVLRLDEHTRFLVLEMGARGPGHITHLTSIARPDIALVLNVGSAHLGEFGSVDGIARAKTELVQALGPDGRAVLNAEDPRVAAMAELTEAPVVTWGLDHGDVRGTDLQLDEDARVSVTLSIPEGLVRPDGSPVPAGSFEVRPDLLGEHQAANVVAALTGAVLAGADPAQAAASLKGVRLASGQRMEALRAGGVLVIDDAYNANPDSMRLALKTLAHLGRGHRTIAVLGEMLELGDESVRLHDEIGRLAVRLNIGQLIVVGRGAAPIHQGASLEGSFGGESMQVADVEEALAVLERILAPGDVVLLKSSRDAGLRRLARPLVAHLGRSADRARNQDGGDHA</sequence>
<dbReference type="PANTHER" id="PTHR43024">
    <property type="entry name" value="UDP-N-ACETYLMURAMOYL-TRIPEPTIDE--D-ALANYL-D-ALANINE LIGASE"/>
    <property type="match status" value="1"/>
</dbReference>
<dbReference type="Pfam" id="PF02875">
    <property type="entry name" value="Mur_ligase_C"/>
    <property type="match status" value="1"/>
</dbReference>
<dbReference type="STRING" id="1249481.D641_0105165"/>
<dbReference type="RefSeq" id="WP_017822737.1">
    <property type="nucleotide sequence ID" value="NZ_AORC01000005.1"/>
</dbReference>
<dbReference type="GO" id="GO:0009252">
    <property type="term" value="P:peptidoglycan biosynthetic process"/>
    <property type="evidence" value="ECO:0007669"/>
    <property type="project" value="UniProtKB-UniRule"/>
</dbReference>
<keyword evidence="2 10" id="KW-0436">Ligase</keyword>
<dbReference type="SUPFAM" id="SSF53244">
    <property type="entry name" value="MurD-like peptide ligases, peptide-binding domain"/>
    <property type="match status" value="1"/>
</dbReference>
<dbReference type="EC" id="6.3.2.10" evidence="10 11"/>
<dbReference type="InterPro" id="IPR051046">
    <property type="entry name" value="MurCDEF_CellWall_CoF430Synth"/>
</dbReference>
<comment type="caution">
    <text evidence="15">The sequence shown here is derived from an EMBL/GenBank/DDBJ whole genome shotgun (WGS) entry which is preliminary data.</text>
</comment>
<dbReference type="Gene3D" id="3.40.1390.10">
    <property type="entry name" value="MurE/MurF, N-terminal domain"/>
    <property type="match status" value="1"/>
</dbReference>
<dbReference type="InterPro" id="IPR005863">
    <property type="entry name" value="UDP-N-AcMur_synth"/>
</dbReference>
<keyword evidence="3 10" id="KW-0132">Cell division</keyword>
<dbReference type="GO" id="GO:0071555">
    <property type="term" value="P:cell wall organization"/>
    <property type="evidence" value="ECO:0007669"/>
    <property type="project" value="UniProtKB-KW"/>
</dbReference>
<evidence type="ECO:0000256" key="1">
    <source>
        <dbReference type="ARBA" id="ARBA00022490"/>
    </source>
</evidence>
<dbReference type="SUPFAM" id="SSF53623">
    <property type="entry name" value="MurD-like peptide ligases, catalytic domain"/>
    <property type="match status" value="1"/>
</dbReference>
<dbReference type="GO" id="GO:0005524">
    <property type="term" value="F:ATP binding"/>
    <property type="evidence" value="ECO:0007669"/>
    <property type="project" value="UniProtKB-UniRule"/>
</dbReference>
<comment type="subcellular location">
    <subcellularLocation>
        <location evidence="10 11">Cytoplasm</location>
    </subcellularLocation>
</comment>
<dbReference type="InterPro" id="IPR000713">
    <property type="entry name" value="Mur_ligase_N"/>
</dbReference>
<dbReference type="Gene3D" id="3.40.1190.10">
    <property type="entry name" value="Mur-like, catalytic domain"/>
    <property type="match status" value="1"/>
</dbReference>
<dbReference type="Gene3D" id="3.90.190.20">
    <property type="entry name" value="Mur ligase, C-terminal domain"/>
    <property type="match status" value="1"/>
</dbReference>
<dbReference type="InterPro" id="IPR036565">
    <property type="entry name" value="Mur-like_cat_sf"/>
</dbReference>
<comment type="similarity">
    <text evidence="10">Belongs to the MurCDEF family. MurF subfamily.</text>
</comment>
<dbReference type="UniPathway" id="UPA00219"/>
<organism evidence="15 16">
    <name type="scientific">Brachybacterium muris UCD-AY4</name>
    <dbReference type="NCBI Taxonomy" id="1249481"/>
    <lineage>
        <taxon>Bacteria</taxon>
        <taxon>Bacillati</taxon>
        <taxon>Actinomycetota</taxon>
        <taxon>Actinomycetes</taxon>
        <taxon>Micrococcales</taxon>
        <taxon>Dermabacteraceae</taxon>
        <taxon>Brachybacterium</taxon>
    </lineage>
</organism>
<evidence type="ECO:0000256" key="7">
    <source>
        <dbReference type="ARBA" id="ARBA00022984"/>
    </source>
</evidence>
<comment type="catalytic activity">
    <reaction evidence="10 11">
        <text>D-alanyl-D-alanine + UDP-N-acetyl-alpha-D-muramoyl-L-alanyl-gamma-D-glutamyl-meso-2,6-diaminopimelate + ATP = UDP-N-acetyl-alpha-D-muramoyl-L-alanyl-gamma-D-glutamyl-meso-2,6-diaminopimeloyl-D-alanyl-D-alanine + ADP + phosphate + H(+)</text>
        <dbReference type="Rhea" id="RHEA:28374"/>
        <dbReference type="ChEBI" id="CHEBI:15378"/>
        <dbReference type="ChEBI" id="CHEBI:30616"/>
        <dbReference type="ChEBI" id="CHEBI:43474"/>
        <dbReference type="ChEBI" id="CHEBI:57822"/>
        <dbReference type="ChEBI" id="CHEBI:61386"/>
        <dbReference type="ChEBI" id="CHEBI:83905"/>
        <dbReference type="ChEBI" id="CHEBI:456216"/>
        <dbReference type="EC" id="6.3.2.10"/>
    </reaction>
</comment>
<dbReference type="NCBIfam" id="TIGR01143">
    <property type="entry name" value="murF"/>
    <property type="match status" value="1"/>
</dbReference>
<dbReference type="GO" id="GO:0008360">
    <property type="term" value="P:regulation of cell shape"/>
    <property type="evidence" value="ECO:0007669"/>
    <property type="project" value="UniProtKB-KW"/>
</dbReference>
<dbReference type="InterPro" id="IPR035911">
    <property type="entry name" value="MurE/MurF_N"/>
</dbReference>
<keyword evidence="5 10" id="KW-0067">ATP-binding</keyword>
<dbReference type="AlphaFoldDB" id="A0A022KYE6"/>
<evidence type="ECO:0000256" key="8">
    <source>
        <dbReference type="ARBA" id="ARBA00023306"/>
    </source>
</evidence>
<feature type="domain" description="Mur ligase N-terminal catalytic" evidence="12">
    <location>
        <begin position="32"/>
        <end position="97"/>
    </location>
</feature>
<dbReference type="GO" id="GO:0005737">
    <property type="term" value="C:cytoplasm"/>
    <property type="evidence" value="ECO:0007669"/>
    <property type="project" value="UniProtKB-SubCell"/>
</dbReference>
<feature type="domain" description="Mur ligase central" evidence="14">
    <location>
        <begin position="114"/>
        <end position="310"/>
    </location>
</feature>
<keyword evidence="1 10" id="KW-0963">Cytoplasm</keyword>
<evidence type="ECO:0000256" key="11">
    <source>
        <dbReference type="RuleBase" id="RU004136"/>
    </source>
</evidence>
<dbReference type="GO" id="GO:0051301">
    <property type="term" value="P:cell division"/>
    <property type="evidence" value="ECO:0007669"/>
    <property type="project" value="UniProtKB-KW"/>
</dbReference>
<comment type="pathway">
    <text evidence="10 11">Cell wall biogenesis; peptidoglycan biosynthesis.</text>
</comment>
<evidence type="ECO:0000313" key="16">
    <source>
        <dbReference type="Proteomes" id="UP000019754"/>
    </source>
</evidence>
<dbReference type="Pfam" id="PF08245">
    <property type="entry name" value="Mur_ligase_M"/>
    <property type="match status" value="1"/>
</dbReference>
<keyword evidence="6 10" id="KW-0133">Cell shape</keyword>
<keyword evidence="4 10" id="KW-0547">Nucleotide-binding</keyword>
<dbReference type="SUPFAM" id="SSF63418">
    <property type="entry name" value="MurE/MurF N-terminal domain"/>
    <property type="match status" value="1"/>
</dbReference>